<dbReference type="EMBL" id="BOQT01000030">
    <property type="protein sequence ID" value="GIN23304.1"/>
    <property type="molecule type" value="Genomic_DNA"/>
</dbReference>
<accession>A0ABQ4KC47</accession>
<proteinExistence type="predicted"/>
<evidence type="ECO:0000313" key="3">
    <source>
        <dbReference type="Proteomes" id="UP000680279"/>
    </source>
</evidence>
<keyword evidence="1" id="KW-0812">Transmembrane</keyword>
<feature type="transmembrane region" description="Helical" evidence="1">
    <location>
        <begin position="6"/>
        <end position="24"/>
    </location>
</feature>
<dbReference type="Proteomes" id="UP000680279">
    <property type="component" value="Unassembled WGS sequence"/>
</dbReference>
<evidence type="ECO:0000256" key="1">
    <source>
        <dbReference type="SAM" id="Phobius"/>
    </source>
</evidence>
<feature type="transmembrane region" description="Helical" evidence="1">
    <location>
        <begin position="44"/>
        <end position="64"/>
    </location>
</feature>
<gene>
    <name evidence="2" type="ORF">J1TS3_44380</name>
</gene>
<sequence>MVLFVDILRAIASVLLIFSAAFYLRHLGKTKKLRKLSTIEFTMYILIQIAYGLFAISLLISVFINW</sequence>
<protein>
    <submittedName>
        <fullName evidence="2">Uncharacterized protein</fullName>
    </submittedName>
</protein>
<keyword evidence="1" id="KW-1133">Transmembrane helix</keyword>
<keyword evidence="3" id="KW-1185">Reference proteome</keyword>
<comment type="caution">
    <text evidence="2">The sequence shown here is derived from an EMBL/GenBank/DDBJ whole genome shotgun (WGS) entry which is preliminary data.</text>
</comment>
<evidence type="ECO:0000313" key="2">
    <source>
        <dbReference type="EMBL" id="GIN23304.1"/>
    </source>
</evidence>
<keyword evidence="1" id="KW-0472">Membrane</keyword>
<organism evidence="2 3">
    <name type="scientific">Siminovitchia fordii</name>
    <dbReference type="NCBI Taxonomy" id="254759"/>
    <lineage>
        <taxon>Bacteria</taxon>
        <taxon>Bacillati</taxon>
        <taxon>Bacillota</taxon>
        <taxon>Bacilli</taxon>
        <taxon>Bacillales</taxon>
        <taxon>Bacillaceae</taxon>
        <taxon>Siminovitchia</taxon>
    </lineage>
</organism>
<reference evidence="2 3" key="1">
    <citation type="submission" date="2021-03" db="EMBL/GenBank/DDBJ databases">
        <title>Antimicrobial resistance genes in bacteria isolated from Japanese honey, and their potential for conferring macrolide and lincosamide resistance in the American foulbrood pathogen Paenibacillus larvae.</title>
        <authorList>
            <person name="Okamoto M."/>
            <person name="Kumagai M."/>
            <person name="Kanamori H."/>
            <person name="Takamatsu D."/>
        </authorList>
    </citation>
    <scope>NUCLEOTIDE SEQUENCE [LARGE SCALE GENOMIC DNA]</scope>
    <source>
        <strain evidence="2 3">J1TS3</strain>
    </source>
</reference>
<name>A0ABQ4KC47_9BACI</name>